<evidence type="ECO:0000256" key="1">
    <source>
        <dbReference type="SAM" id="Coils"/>
    </source>
</evidence>
<evidence type="ECO:0000313" key="4">
    <source>
        <dbReference type="Proteomes" id="UP000030653"/>
    </source>
</evidence>
<dbReference type="GeneID" id="63687743"/>
<evidence type="ECO:0000256" key="2">
    <source>
        <dbReference type="SAM" id="MobiDB-lite"/>
    </source>
</evidence>
<dbReference type="EMBL" id="JH795862">
    <property type="protein sequence ID" value="EJU02477.1"/>
    <property type="molecule type" value="Genomic_DNA"/>
</dbReference>
<dbReference type="RefSeq" id="XP_040629371.1">
    <property type="nucleotide sequence ID" value="XM_040772681.1"/>
</dbReference>
<keyword evidence="1" id="KW-0175">Coiled coil</keyword>
<accession>M5G9D8</accession>
<evidence type="ECO:0000313" key="3">
    <source>
        <dbReference type="EMBL" id="EJU02477.1"/>
    </source>
</evidence>
<proteinExistence type="predicted"/>
<feature type="region of interest" description="Disordered" evidence="2">
    <location>
        <begin position="22"/>
        <end position="46"/>
    </location>
</feature>
<reference evidence="3 4" key="1">
    <citation type="journal article" date="2012" name="Science">
        <title>The Paleozoic origin of enzymatic lignin decomposition reconstructed from 31 fungal genomes.</title>
        <authorList>
            <person name="Floudas D."/>
            <person name="Binder M."/>
            <person name="Riley R."/>
            <person name="Barry K."/>
            <person name="Blanchette R.A."/>
            <person name="Henrissat B."/>
            <person name="Martinez A.T."/>
            <person name="Otillar R."/>
            <person name="Spatafora J.W."/>
            <person name="Yadav J.S."/>
            <person name="Aerts A."/>
            <person name="Benoit I."/>
            <person name="Boyd A."/>
            <person name="Carlson A."/>
            <person name="Copeland A."/>
            <person name="Coutinho P.M."/>
            <person name="de Vries R.P."/>
            <person name="Ferreira P."/>
            <person name="Findley K."/>
            <person name="Foster B."/>
            <person name="Gaskell J."/>
            <person name="Glotzer D."/>
            <person name="Gorecki P."/>
            <person name="Heitman J."/>
            <person name="Hesse C."/>
            <person name="Hori C."/>
            <person name="Igarashi K."/>
            <person name="Jurgens J.A."/>
            <person name="Kallen N."/>
            <person name="Kersten P."/>
            <person name="Kohler A."/>
            <person name="Kuees U."/>
            <person name="Kumar T.K.A."/>
            <person name="Kuo A."/>
            <person name="LaButti K."/>
            <person name="Larrondo L.F."/>
            <person name="Lindquist E."/>
            <person name="Ling A."/>
            <person name="Lombard V."/>
            <person name="Lucas S."/>
            <person name="Lundell T."/>
            <person name="Martin R."/>
            <person name="McLaughlin D.J."/>
            <person name="Morgenstern I."/>
            <person name="Morin E."/>
            <person name="Murat C."/>
            <person name="Nagy L.G."/>
            <person name="Nolan M."/>
            <person name="Ohm R.A."/>
            <person name="Patyshakuliyeva A."/>
            <person name="Rokas A."/>
            <person name="Ruiz-Duenas F.J."/>
            <person name="Sabat G."/>
            <person name="Salamov A."/>
            <person name="Samejima M."/>
            <person name="Schmutz J."/>
            <person name="Slot J.C."/>
            <person name="St John F."/>
            <person name="Stenlid J."/>
            <person name="Sun H."/>
            <person name="Sun S."/>
            <person name="Syed K."/>
            <person name="Tsang A."/>
            <person name="Wiebenga A."/>
            <person name="Young D."/>
            <person name="Pisabarro A."/>
            <person name="Eastwood D.C."/>
            <person name="Martin F."/>
            <person name="Cullen D."/>
            <person name="Grigoriev I.V."/>
            <person name="Hibbett D.S."/>
        </authorList>
    </citation>
    <scope>NUCLEOTIDE SEQUENCE [LARGE SCALE GENOMIC DNA]</scope>
    <source>
        <strain evidence="3 4">DJM-731 SS1</strain>
    </source>
</reference>
<feature type="coiled-coil region" evidence="1">
    <location>
        <begin position="62"/>
        <end position="93"/>
    </location>
</feature>
<name>M5G9D8_DACPD</name>
<gene>
    <name evidence="3" type="ORF">DACRYDRAFT_22111</name>
</gene>
<keyword evidence="4" id="KW-1185">Reference proteome</keyword>
<protein>
    <submittedName>
        <fullName evidence="3">Uncharacterized protein</fullName>
    </submittedName>
</protein>
<organism evidence="3 4">
    <name type="scientific">Dacryopinax primogenitus (strain DJM 731)</name>
    <name type="common">Brown rot fungus</name>
    <dbReference type="NCBI Taxonomy" id="1858805"/>
    <lineage>
        <taxon>Eukaryota</taxon>
        <taxon>Fungi</taxon>
        <taxon>Dikarya</taxon>
        <taxon>Basidiomycota</taxon>
        <taxon>Agaricomycotina</taxon>
        <taxon>Dacrymycetes</taxon>
        <taxon>Dacrymycetales</taxon>
        <taxon>Dacrymycetaceae</taxon>
        <taxon>Dacryopinax</taxon>
    </lineage>
</organism>
<dbReference type="HOGENOM" id="CLU_2061408_0_0_1"/>
<dbReference type="Proteomes" id="UP000030653">
    <property type="component" value="Unassembled WGS sequence"/>
</dbReference>
<dbReference type="AlphaFoldDB" id="M5G9D8"/>
<sequence>MTPLREEHARVLENELIAEEEARVVEASSSNTARQRGDEQANTSPDFRSELAATEARFLQIVANLQREREADAKKHERAQEETRLQISQLQARVRKLEEPAFKLNCGSPTTWLARRLGS</sequence>